<proteinExistence type="predicted"/>
<dbReference type="Proteomes" id="UP000299102">
    <property type="component" value="Unassembled WGS sequence"/>
</dbReference>
<name>A0A4C1U8U7_EUMVA</name>
<sequence length="116" mass="12466">MICAPAISPGFDSCSSGSLSEEFVLYVYLAQYTTVSSNMNKNVAYAGLSPRLVAQDTTGSSMPLFLNGRSFESKDFYLINNCSPQVTPPGLRVSMGDCDYLSAGSFVPCTSYKKTV</sequence>
<reference evidence="1 2" key="1">
    <citation type="journal article" date="2019" name="Commun. Biol.">
        <title>The bagworm genome reveals a unique fibroin gene that provides high tensile strength.</title>
        <authorList>
            <person name="Kono N."/>
            <person name="Nakamura H."/>
            <person name="Ohtoshi R."/>
            <person name="Tomita M."/>
            <person name="Numata K."/>
            <person name="Arakawa K."/>
        </authorList>
    </citation>
    <scope>NUCLEOTIDE SEQUENCE [LARGE SCALE GENOMIC DNA]</scope>
</reference>
<dbReference type="AlphaFoldDB" id="A0A4C1U8U7"/>
<keyword evidence="2" id="KW-1185">Reference proteome</keyword>
<comment type="caution">
    <text evidence="1">The sequence shown here is derived from an EMBL/GenBank/DDBJ whole genome shotgun (WGS) entry which is preliminary data.</text>
</comment>
<accession>A0A4C1U8U7</accession>
<organism evidence="1 2">
    <name type="scientific">Eumeta variegata</name>
    <name type="common">Bagworm moth</name>
    <name type="synonym">Eumeta japonica</name>
    <dbReference type="NCBI Taxonomy" id="151549"/>
    <lineage>
        <taxon>Eukaryota</taxon>
        <taxon>Metazoa</taxon>
        <taxon>Ecdysozoa</taxon>
        <taxon>Arthropoda</taxon>
        <taxon>Hexapoda</taxon>
        <taxon>Insecta</taxon>
        <taxon>Pterygota</taxon>
        <taxon>Neoptera</taxon>
        <taxon>Endopterygota</taxon>
        <taxon>Lepidoptera</taxon>
        <taxon>Glossata</taxon>
        <taxon>Ditrysia</taxon>
        <taxon>Tineoidea</taxon>
        <taxon>Psychidae</taxon>
        <taxon>Oiketicinae</taxon>
        <taxon>Eumeta</taxon>
    </lineage>
</organism>
<dbReference type="EMBL" id="BGZK01000138">
    <property type="protein sequence ID" value="GBP22316.1"/>
    <property type="molecule type" value="Genomic_DNA"/>
</dbReference>
<evidence type="ECO:0000313" key="1">
    <source>
        <dbReference type="EMBL" id="GBP22316.1"/>
    </source>
</evidence>
<protein>
    <submittedName>
        <fullName evidence="1">Uncharacterized protein</fullName>
    </submittedName>
</protein>
<gene>
    <name evidence="1" type="ORF">EVAR_22602_1</name>
</gene>
<evidence type="ECO:0000313" key="2">
    <source>
        <dbReference type="Proteomes" id="UP000299102"/>
    </source>
</evidence>